<sequence>MSEIPEPVTAAPPPPAEAADVFGDQLPLARRYADLLATTGISHGLVGPRETPRLWERHLVNCAVMESLLPVGSGIIDIGSGAGLPGIALAVARPDLRVHLVEPLLRRTTWLEGAVDTLGLGDRVSVHRGRADEVSLAAPVVTARAVASLDRLVRWSFPLLEPGGRLLALKGEAAQRELDEAWPLLRELGVTAATVHVVGEGRVSEPVRVVEIVRPADPPRGGGRKGRGRSAVGTGAPRRPGGRRARRGS</sequence>
<feature type="binding site" evidence="6">
    <location>
        <position position="144"/>
    </location>
    <ligand>
        <name>S-adenosyl-L-methionine</name>
        <dbReference type="ChEBI" id="CHEBI:59789"/>
    </ligand>
</feature>
<dbReference type="InterPro" id="IPR029063">
    <property type="entry name" value="SAM-dependent_MTases_sf"/>
</dbReference>
<dbReference type="PANTHER" id="PTHR31760">
    <property type="entry name" value="S-ADENOSYL-L-METHIONINE-DEPENDENT METHYLTRANSFERASES SUPERFAMILY PROTEIN"/>
    <property type="match status" value="1"/>
</dbReference>
<keyword evidence="3 6" id="KW-0489">Methyltransferase</keyword>
<dbReference type="SUPFAM" id="SSF53335">
    <property type="entry name" value="S-adenosyl-L-methionine-dependent methyltransferases"/>
    <property type="match status" value="1"/>
</dbReference>
<gene>
    <name evidence="6" type="primary">rsmG</name>
    <name evidence="8" type="ORF">SAMN05421879_12710</name>
</gene>
<dbReference type="Proteomes" id="UP000219688">
    <property type="component" value="Unassembled WGS sequence"/>
</dbReference>
<keyword evidence="1 6" id="KW-0963">Cytoplasm</keyword>
<comment type="function">
    <text evidence="6">Specifically methylates the N7 position of a guanine in 16S rRNA.</text>
</comment>
<comment type="caution">
    <text evidence="6">Lacks conserved residue(s) required for the propagation of feature annotation.</text>
</comment>
<evidence type="ECO:0000256" key="2">
    <source>
        <dbReference type="ARBA" id="ARBA00022552"/>
    </source>
</evidence>
<comment type="similarity">
    <text evidence="6">Belongs to the methyltransferase superfamily. RNA methyltransferase RsmG family.</text>
</comment>
<proteinExistence type="inferred from homology"/>
<feature type="region of interest" description="Disordered" evidence="7">
    <location>
        <begin position="214"/>
        <end position="249"/>
    </location>
</feature>
<dbReference type="InterPro" id="IPR003682">
    <property type="entry name" value="rRNA_ssu_MeTfrase_G"/>
</dbReference>
<accession>A0A285VYD2</accession>
<dbReference type="PANTHER" id="PTHR31760:SF0">
    <property type="entry name" value="S-ADENOSYL-L-METHIONINE-DEPENDENT METHYLTRANSFERASES SUPERFAMILY PROTEIN"/>
    <property type="match status" value="1"/>
</dbReference>
<dbReference type="EMBL" id="OBQK01000027">
    <property type="protein sequence ID" value="SOC58266.1"/>
    <property type="molecule type" value="Genomic_DNA"/>
</dbReference>
<keyword evidence="5 6" id="KW-0949">S-adenosyl-L-methionine</keyword>
<evidence type="ECO:0000256" key="4">
    <source>
        <dbReference type="ARBA" id="ARBA00022679"/>
    </source>
</evidence>
<dbReference type="NCBIfam" id="TIGR00138">
    <property type="entry name" value="rsmG_gidB"/>
    <property type="match status" value="1"/>
</dbReference>
<dbReference type="STRING" id="1122622.GCA_000421185_00267"/>
<evidence type="ECO:0000313" key="9">
    <source>
        <dbReference type="Proteomes" id="UP000219688"/>
    </source>
</evidence>
<dbReference type="Pfam" id="PF02527">
    <property type="entry name" value="GidB"/>
    <property type="match status" value="1"/>
</dbReference>
<comment type="subcellular location">
    <subcellularLocation>
        <location evidence="6">Cytoplasm</location>
    </subcellularLocation>
</comment>
<dbReference type="Gene3D" id="3.40.50.150">
    <property type="entry name" value="Vaccinia Virus protein VP39"/>
    <property type="match status" value="1"/>
</dbReference>
<evidence type="ECO:0000256" key="1">
    <source>
        <dbReference type="ARBA" id="ARBA00022490"/>
    </source>
</evidence>
<dbReference type="GO" id="GO:0070043">
    <property type="term" value="F:rRNA (guanine-N7-)-methyltransferase activity"/>
    <property type="evidence" value="ECO:0007669"/>
    <property type="project" value="UniProtKB-UniRule"/>
</dbReference>
<keyword evidence="4 6" id="KW-0808">Transferase</keyword>
<dbReference type="HAMAP" id="MF_00074">
    <property type="entry name" value="16SrRNA_methyltr_G"/>
    <property type="match status" value="1"/>
</dbReference>
<dbReference type="RefSeq" id="WP_097189384.1">
    <property type="nucleotide sequence ID" value="NZ_OBQK01000027.1"/>
</dbReference>
<organism evidence="8 9">
    <name type="scientific">Ornithinimicrobium cerasi</name>
    <dbReference type="NCBI Taxonomy" id="2248773"/>
    <lineage>
        <taxon>Bacteria</taxon>
        <taxon>Bacillati</taxon>
        <taxon>Actinomycetota</taxon>
        <taxon>Actinomycetes</taxon>
        <taxon>Micrococcales</taxon>
        <taxon>Ornithinimicrobiaceae</taxon>
        <taxon>Ornithinimicrobium</taxon>
    </lineage>
</organism>
<feature type="binding site" evidence="6">
    <location>
        <position position="79"/>
    </location>
    <ligand>
        <name>S-adenosyl-L-methionine</name>
        <dbReference type="ChEBI" id="CHEBI:59789"/>
    </ligand>
</feature>
<evidence type="ECO:0000313" key="8">
    <source>
        <dbReference type="EMBL" id="SOC58266.1"/>
    </source>
</evidence>
<keyword evidence="2 6" id="KW-0698">rRNA processing</keyword>
<feature type="compositionally biased region" description="Basic residues" evidence="7">
    <location>
        <begin position="240"/>
        <end position="249"/>
    </location>
</feature>
<keyword evidence="9" id="KW-1185">Reference proteome</keyword>
<evidence type="ECO:0000256" key="6">
    <source>
        <dbReference type="HAMAP-Rule" id="MF_00074"/>
    </source>
</evidence>
<name>A0A285VYD2_9MICO</name>
<dbReference type="EC" id="2.1.1.-" evidence="6"/>
<evidence type="ECO:0000256" key="5">
    <source>
        <dbReference type="ARBA" id="ARBA00022691"/>
    </source>
</evidence>
<reference evidence="9" key="1">
    <citation type="submission" date="2017-08" db="EMBL/GenBank/DDBJ databases">
        <authorList>
            <person name="Varghese N."/>
            <person name="Submissions S."/>
        </authorList>
    </citation>
    <scope>NUCLEOTIDE SEQUENCE [LARGE SCALE GENOMIC DNA]</scope>
    <source>
        <strain evidence="9">USBA17B2</strain>
    </source>
</reference>
<evidence type="ECO:0000256" key="3">
    <source>
        <dbReference type="ARBA" id="ARBA00022603"/>
    </source>
</evidence>
<feature type="binding site" evidence="6">
    <location>
        <position position="84"/>
    </location>
    <ligand>
        <name>S-adenosyl-L-methionine</name>
        <dbReference type="ChEBI" id="CHEBI:59789"/>
    </ligand>
</feature>
<dbReference type="AlphaFoldDB" id="A0A285VYD2"/>
<evidence type="ECO:0000256" key="7">
    <source>
        <dbReference type="SAM" id="MobiDB-lite"/>
    </source>
</evidence>
<protein>
    <recommendedName>
        <fullName evidence="6">Ribosomal RNA small subunit methyltransferase G</fullName>
        <ecNumber evidence="6">2.1.1.-</ecNumber>
    </recommendedName>
    <alternativeName>
        <fullName evidence="6">16S rRNA 7-methylguanosine methyltransferase</fullName>
        <shortName evidence="6">16S rRNA m7G methyltransferase</shortName>
    </alternativeName>
</protein>
<dbReference type="GO" id="GO:0005829">
    <property type="term" value="C:cytosol"/>
    <property type="evidence" value="ECO:0007669"/>
    <property type="project" value="TreeGrafter"/>
</dbReference>